<dbReference type="InterPro" id="IPR004111">
    <property type="entry name" value="Repressor_TetR_C"/>
</dbReference>
<dbReference type="SUPFAM" id="SSF48498">
    <property type="entry name" value="Tetracyclin repressor-like, C-terminal domain"/>
    <property type="match status" value="1"/>
</dbReference>
<evidence type="ECO:0000256" key="1">
    <source>
        <dbReference type="ARBA" id="ARBA00023015"/>
    </source>
</evidence>
<evidence type="ECO:0000256" key="3">
    <source>
        <dbReference type="ARBA" id="ARBA00023163"/>
    </source>
</evidence>
<keyword evidence="1" id="KW-0805">Transcription regulation</keyword>
<sequence>MATERTSAGDPARTLHLLWRDPAADRRRGPRRGLSVDAVVEAATAVADTEGLDAVTMRRVAQELGVVPMTLYTYVPGKAELLDLMLDAAYARMPRAETTGQPWRQRVAAVAEENRSLFERHPWAASVSTTRPPLGPGQMAKYEHELSVLDDLGLSDVEMDDCLSHLLTFVQACARAKADARAAQHDSAMNDEQWWESNAPLLTRVLDPEVYPTAVRVGAAAGAAHGSAYHPDHAYEFGLHRVLDAFAALIDRSRSVDASASTRGSGSGVE</sequence>
<name>A0ABT0ZA12_9ACTN</name>
<comment type="caution">
    <text evidence="6">The sequence shown here is derived from an EMBL/GenBank/DDBJ whole genome shotgun (WGS) entry which is preliminary data.</text>
</comment>
<dbReference type="Pfam" id="PF00440">
    <property type="entry name" value="TetR_N"/>
    <property type="match status" value="1"/>
</dbReference>
<dbReference type="InterPro" id="IPR050109">
    <property type="entry name" value="HTH-type_TetR-like_transc_reg"/>
</dbReference>
<dbReference type="PANTHER" id="PTHR30055:SF151">
    <property type="entry name" value="TRANSCRIPTIONAL REGULATORY PROTEIN"/>
    <property type="match status" value="1"/>
</dbReference>
<evidence type="ECO:0000313" key="6">
    <source>
        <dbReference type="EMBL" id="MCN9240598.1"/>
    </source>
</evidence>
<evidence type="ECO:0000313" key="7">
    <source>
        <dbReference type="Proteomes" id="UP001523219"/>
    </source>
</evidence>
<dbReference type="InterPro" id="IPR009057">
    <property type="entry name" value="Homeodomain-like_sf"/>
</dbReference>
<dbReference type="SUPFAM" id="SSF46689">
    <property type="entry name" value="Homeodomain-like"/>
    <property type="match status" value="1"/>
</dbReference>
<protein>
    <submittedName>
        <fullName evidence="6">TetR/AcrR family transcriptional regulator</fullName>
    </submittedName>
</protein>
<dbReference type="Pfam" id="PF02909">
    <property type="entry name" value="TetR_C_1"/>
    <property type="match status" value="1"/>
</dbReference>
<dbReference type="RefSeq" id="WP_252423124.1">
    <property type="nucleotide sequence ID" value="NZ_JAMWMR010000004.1"/>
</dbReference>
<evidence type="ECO:0000259" key="5">
    <source>
        <dbReference type="PROSITE" id="PS50977"/>
    </source>
</evidence>
<organism evidence="6 7">
    <name type="scientific">Streptomyces macrolidinus</name>
    <dbReference type="NCBI Taxonomy" id="2952607"/>
    <lineage>
        <taxon>Bacteria</taxon>
        <taxon>Bacillati</taxon>
        <taxon>Actinomycetota</taxon>
        <taxon>Actinomycetes</taxon>
        <taxon>Kitasatosporales</taxon>
        <taxon>Streptomycetaceae</taxon>
        <taxon>Streptomyces</taxon>
    </lineage>
</organism>
<dbReference type="Gene3D" id="1.10.357.10">
    <property type="entry name" value="Tetracycline Repressor, domain 2"/>
    <property type="match status" value="1"/>
</dbReference>
<keyword evidence="7" id="KW-1185">Reference proteome</keyword>
<reference evidence="6 7" key="1">
    <citation type="submission" date="2022-05" db="EMBL/GenBank/DDBJ databases">
        <title>Streptomyces sp. nov. RY43-2 isolated from soil of a peat swamp forest.</title>
        <authorList>
            <person name="Kanchanasin P."/>
            <person name="Tanasupawat S."/>
            <person name="Phongsopitanun W."/>
        </authorList>
    </citation>
    <scope>NUCLEOTIDE SEQUENCE [LARGE SCALE GENOMIC DNA]</scope>
    <source>
        <strain evidence="6 7">RY43-2</strain>
    </source>
</reference>
<feature type="DNA-binding region" description="H-T-H motif" evidence="4">
    <location>
        <begin position="56"/>
        <end position="75"/>
    </location>
</feature>
<evidence type="ECO:0000256" key="2">
    <source>
        <dbReference type="ARBA" id="ARBA00023125"/>
    </source>
</evidence>
<keyword evidence="3" id="KW-0804">Transcription</keyword>
<dbReference type="EMBL" id="JAMWMR010000004">
    <property type="protein sequence ID" value="MCN9240598.1"/>
    <property type="molecule type" value="Genomic_DNA"/>
</dbReference>
<keyword evidence="2 4" id="KW-0238">DNA-binding</keyword>
<evidence type="ECO:0000256" key="4">
    <source>
        <dbReference type="PROSITE-ProRule" id="PRU00335"/>
    </source>
</evidence>
<dbReference type="Gene3D" id="1.10.10.60">
    <property type="entry name" value="Homeodomain-like"/>
    <property type="match status" value="1"/>
</dbReference>
<gene>
    <name evidence="6" type="ORF">NGF19_07280</name>
</gene>
<proteinExistence type="predicted"/>
<feature type="domain" description="HTH tetR-type" evidence="5">
    <location>
        <begin position="33"/>
        <end position="93"/>
    </location>
</feature>
<dbReference type="InterPro" id="IPR036271">
    <property type="entry name" value="Tet_transcr_reg_TetR-rel_C_sf"/>
</dbReference>
<accession>A0ABT0ZA12</accession>
<dbReference type="Proteomes" id="UP001523219">
    <property type="component" value="Unassembled WGS sequence"/>
</dbReference>
<dbReference type="InterPro" id="IPR001647">
    <property type="entry name" value="HTH_TetR"/>
</dbReference>
<dbReference type="PANTHER" id="PTHR30055">
    <property type="entry name" value="HTH-TYPE TRANSCRIPTIONAL REGULATOR RUTR"/>
    <property type="match status" value="1"/>
</dbReference>
<dbReference type="PROSITE" id="PS50977">
    <property type="entry name" value="HTH_TETR_2"/>
    <property type="match status" value="1"/>
</dbReference>